<organism evidence="2 3">
    <name type="scientific">Methylosinus sporium</name>
    <dbReference type="NCBI Taxonomy" id="428"/>
    <lineage>
        <taxon>Bacteria</taxon>
        <taxon>Pseudomonadati</taxon>
        <taxon>Pseudomonadota</taxon>
        <taxon>Alphaproteobacteria</taxon>
        <taxon>Hyphomicrobiales</taxon>
        <taxon>Methylocystaceae</taxon>
        <taxon>Methylosinus</taxon>
    </lineage>
</organism>
<gene>
    <name evidence="2" type="ORF">C5689_07630</name>
</gene>
<dbReference type="PANTHER" id="PTHR42834">
    <property type="entry name" value="ENDONUCLEASE/EXONUCLEASE/PHOSPHATASE FAMILY PROTEIN (AFU_ORTHOLOGUE AFUA_3G09210)"/>
    <property type="match status" value="1"/>
</dbReference>
<dbReference type="OrthoDB" id="1398885at2"/>
<dbReference type="Gene3D" id="3.60.10.10">
    <property type="entry name" value="Endonuclease/exonuclease/phosphatase"/>
    <property type="match status" value="1"/>
</dbReference>
<sequence>MKLASYNLENLFLRVHALNGESWSEGKKALEMQAELSAILGKPVYTAADKKKIVKLLGELKLEKSDDGGPFAILRQNRGHLVKRAKTGIEVVAGGRNDWIGWVELKREEVNEEATRNTARVINDIDADVLGVIEAESRPALVRFNDNVIKGEGGKPYAHAMLIDGNDDRGIDVGLYARASYEIVAIHSHVDDADNTGRIFSRDCAHYEIRTPKGNLLHLLINHFKSKGFGSQTTSNAKRERQAARVKEIYDALRESEDHVAVIGDFNDTPDSAPLAPLLRQTDLKDISEHARFDDGGRPGTFGSGAASNKIDYILLSPALFAAAKGGGIFREGVWGGKNGTLFPHYPEITKASEAASDHAAIWADVDL</sequence>
<accession>A0A2U1SSI5</accession>
<keyword evidence="2" id="KW-0540">Nuclease</keyword>
<dbReference type="GO" id="GO:0004519">
    <property type="term" value="F:endonuclease activity"/>
    <property type="evidence" value="ECO:0007669"/>
    <property type="project" value="UniProtKB-KW"/>
</dbReference>
<dbReference type="Pfam" id="PF19580">
    <property type="entry name" value="Exo_endo_phos_3"/>
    <property type="match status" value="1"/>
</dbReference>
<comment type="caution">
    <text evidence="2">The sequence shown here is derived from an EMBL/GenBank/DDBJ whole genome shotgun (WGS) entry which is preliminary data.</text>
</comment>
<dbReference type="AlphaFoldDB" id="A0A2U1SSI5"/>
<evidence type="ECO:0000313" key="3">
    <source>
        <dbReference type="Proteomes" id="UP000245137"/>
    </source>
</evidence>
<keyword evidence="2" id="KW-0255">Endonuclease</keyword>
<dbReference type="RefSeq" id="WP_108916672.1">
    <property type="nucleotide sequence ID" value="NZ_BGJY01000003.1"/>
</dbReference>
<dbReference type="PANTHER" id="PTHR42834:SF1">
    <property type="entry name" value="ENDONUCLEASE_EXONUCLEASE_PHOSPHATASE FAMILY PROTEIN (AFU_ORTHOLOGUE AFUA_3G09210)"/>
    <property type="match status" value="1"/>
</dbReference>
<dbReference type="SUPFAM" id="SSF56219">
    <property type="entry name" value="DNase I-like"/>
    <property type="match status" value="1"/>
</dbReference>
<dbReference type="GO" id="GO:0004527">
    <property type="term" value="F:exonuclease activity"/>
    <property type="evidence" value="ECO:0007669"/>
    <property type="project" value="UniProtKB-KW"/>
</dbReference>
<evidence type="ECO:0000259" key="1">
    <source>
        <dbReference type="Pfam" id="PF19580"/>
    </source>
</evidence>
<feature type="domain" description="Endonuclease/exonuclease/phosphatase" evidence="1">
    <location>
        <begin position="117"/>
        <end position="286"/>
    </location>
</feature>
<protein>
    <submittedName>
        <fullName evidence="2">Endonuclease/exonuclease/phosphatase</fullName>
    </submittedName>
</protein>
<dbReference type="InterPro" id="IPR036691">
    <property type="entry name" value="Endo/exonu/phosph_ase_sf"/>
</dbReference>
<dbReference type="EMBL" id="PUIV01000007">
    <property type="protein sequence ID" value="PWB94588.1"/>
    <property type="molecule type" value="Genomic_DNA"/>
</dbReference>
<keyword evidence="3" id="KW-1185">Reference proteome</keyword>
<proteinExistence type="predicted"/>
<keyword evidence="2" id="KW-0269">Exonuclease</keyword>
<dbReference type="Proteomes" id="UP000245137">
    <property type="component" value="Unassembled WGS sequence"/>
</dbReference>
<reference evidence="2 3" key="1">
    <citation type="journal article" date="2018" name="Appl. Microbiol. Biotechnol.">
        <title>Co-cultivation of the strictly anaerobic methanogen Methanosarcina barkeri with aerobic methanotrophs in an oxygen-limited membrane bioreactor.</title>
        <authorList>
            <person name="In 't Zandt M.H."/>
            <person name="van den Bosch T.J.M."/>
            <person name="Rijkers R."/>
            <person name="van Kessel M.A.H.J."/>
            <person name="Jetten M.S.M."/>
            <person name="Welte C.U."/>
        </authorList>
    </citation>
    <scope>NUCLEOTIDE SEQUENCE [LARGE SCALE GENOMIC DNA]</scope>
    <source>
        <strain evidence="2 3">DSM 17706</strain>
    </source>
</reference>
<evidence type="ECO:0000313" key="2">
    <source>
        <dbReference type="EMBL" id="PWB94588.1"/>
    </source>
</evidence>
<name>A0A2U1SSI5_METSR</name>
<keyword evidence="2" id="KW-0378">Hydrolase</keyword>
<dbReference type="InterPro" id="IPR005135">
    <property type="entry name" value="Endo/exonuclease/phosphatase"/>
</dbReference>